<evidence type="ECO:0000256" key="1">
    <source>
        <dbReference type="ARBA" id="ARBA00001913"/>
    </source>
</evidence>
<dbReference type="Proteomes" id="UP000255233">
    <property type="component" value="Unassembled WGS sequence"/>
</dbReference>
<dbReference type="PANTHER" id="PTHR12143">
    <property type="entry name" value="PEPTIDE N-GLYCANASE PNGASE -RELATED"/>
    <property type="match status" value="1"/>
</dbReference>
<dbReference type="AlphaFoldDB" id="A0A379MV29"/>
<feature type="domain" description="Glycosyl hydrolase family 92" evidence="5">
    <location>
        <begin position="287"/>
        <end position="746"/>
    </location>
</feature>
<evidence type="ECO:0000313" key="7">
    <source>
        <dbReference type="EMBL" id="SUE34740.1"/>
    </source>
</evidence>
<dbReference type="InterPro" id="IPR014718">
    <property type="entry name" value="GH-type_carb-bd"/>
</dbReference>
<dbReference type="SUPFAM" id="SSF48208">
    <property type="entry name" value="Six-hairpin glycosidases"/>
    <property type="match status" value="1"/>
</dbReference>
<comment type="cofactor">
    <cofactor evidence="1">
        <name>Ca(2+)</name>
        <dbReference type="ChEBI" id="CHEBI:29108"/>
    </cofactor>
</comment>
<keyword evidence="4" id="KW-0732">Signal</keyword>
<dbReference type="GO" id="GO:0000224">
    <property type="term" value="F:peptide-N4-(N-acetyl-beta-glucosaminyl)asparagine amidase activity"/>
    <property type="evidence" value="ECO:0007669"/>
    <property type="project" value="TreeGrafter"/>
</dbReference>
<dbReference type="FunFam" id="3.30.2080.10:FF:000001">
    <property type="entry name" value="Alpha-1,2-mannosidase subfamily"/>
    <property type="match status" value="1"/>
</dbReference>
<dbReference type="NCBIfam" id="TIGR01180">
    <property type="entry name" value="aman2_put"/>
    <property type="match status" value="1"/>
</dbReference>
<dbReference type="Pfam" id="PF07971">
    <property type="entry name" value="Glyco_hydro_92"/>
    <property type="match status" value="1"/>
</dbReference>
<feature type="signal peptide" evidence="4">
    <location>
        <begin position="1"/>
        <end position="19"/>
    </location>
</feature>
<dbReference type="InterPro" id="IPR050883">
    <property type="entry name" value="PNGase"/>
</dbReference>
<comment type="subunit">
    <text evidence="2">Monomer.</text>
</comment>
<dbReference type="InterPro" id="IPR012939">
    <property type="entry name" value="Glyco_hydro_92"/>
</dbReference>
<feature type="domain" description="Glycosyl hydrolase family 92 N-terminal" evidence="6">
    <location>
        <begin position="26"/>
        <end position="281"/>
    </location>
</feature>
<gene>
    <name evidence="7" type="ORF">NCTC11190_01973</name>
</gene>
<dbReference type="GO" id="GO:0006516">
    <property type="term" value="P:glycoprotein catabolic process"/>
    <property type="evidence" value="ECO:0007669"/>
    <property type="project" value="TreeGrafter"/>
</dbReference>
<accession>A0A379MV29</accession>
<dbReference type="GO" id="GO:0030246">
    <property type="term" value="F:carbohydrate binding"/>
    <property type="evidence" value="ECO:0007669"/>
    <property type="project" value="InterPro"/>
</dbReference>
<dbReference type="Gene3D" id="3.30.2080.10">
    <property type="entry name" value="GH92 mannosidase domain"/>
    <property type="match status" value="1"/>
</dbReference>
<dbReference type="Gene3D" id="2.70.98.10">
    <property type="match status" value="1"/>
</dbReference>
<dbReference type="EMBL" id="UGVL01000001">
    <property type="protein sequence ID" value="SUE34740.1"/>
    <property type="molecule type" value="Genomic_DNA"/>
</dbReference>
<evidence type="ECO:0000256" key="4">
    <source>
        <dbReference type="SAM" id="SignalP"/>
    </source>
</evidence>
<name>A0A379MV29_9BACT</name>
<dbReference type="OrthoDB" id="9762711at2"/>
<evidence type="ECO:0000313" key="8">
    <source>
        <dbReference type="Proteomes" id="UP000255233"/>
    </source>
</evidence>
<evidence type="ECO:0000259" key="6">
    <source>
        <dbReference type="Pfam" id="PF17678"/>
    </source>
</evidence>
<dbReference type="Gene3D" id="1.20.1050.60">
    <property type="entry name" value="alpha-1,2-mannosidase"/>
    <property type="match status" value="1"/>
</dbReference>
<dbReference type="Gene3D" id="1.20.1610.10">
    <property type="entry name" value="alpha-1,2-mannosidases domains"/>
    <property type="match status" value="1"/>
</dbReference>
<dbReference type="RefSeq" id="WP_027291447.1">
    <property type="nucleotide sequence ID" value="NZ_CALVFX010000001.1"/>
</dbReference>
<dbReference type="InterPro" id="IPR005887">
    <property type="entry name" value="GH92_a_mannosidase_put"/>
</dbReference>
<proteinExistence type="predicted"/>
<sequence length="754" mass="84899">MKKLFIAAAALCAVGHAYAQKTPADYVNPFIGTSNYGTTQPGPLVPQGMVSMSPFNTIPRPEHKVHTDSWCSTPYVWDNKWMIGFTNVNLSGVGCPDLGSLILMPTTGPLEVDFQKYASPLENQVAKAGYYSAKISAYDVLAEMTATTRTSRSRYTFPAGESHILFNIGQGLTTESGGYARIVSDSEIEGFKIMGDFCYGVPQSVIPVYFVVRTSKPAESVQYWKKQPDFSHSAIKDWSSTSNQYKVYTRFKQPIAGDDIGVAFNYSTADGEVIEVAVGVSYVSIENARENLDREQHRKNFDAIYADAVTAWNEVLGVATLEGGTEDQKTQFYTGLYHNWVHPFVLQDANGDYPEMESGRIRRMPQGADRLTMFSGWDVYRLTPFMGALFFPQRQNDMALSMMQMYKESGNLPKFEIAAKEFMTMEGDAALPYMTACWFLGLTKGIDTETLYQAMLKNAAAPAEENRIRGDQSFYAEHHYIPLRTPFDNSVSQAIEYYVADWSLGQMAKALGKTADYEMLNARAMGYRKYFDKNYGLLRPVLPDGTFMPGFNPREGENFKPVNGFHEGSSWNYSFSIPYDIPGLVKLYGSSERFVDSLSACFDKGYFDMGNEPDMGYPYYFSYVKGSEWKTQYYVNQCLERYYGNKPGGLPGNDDAGTMSAWQNLSMMGIYPACPAKAEYVITTPTFDKVTIRLDPKYYKRSELVIEAVNRTPENIYIEKIELDGKPFRGYFISHKQLTDAGRLTIYCTNKPQK</sequence>
<organism evidence="7 8">
    <name type="scientific">Rikenella microfusus</name>
    <dbReference type="NCBI Taxonomy" id="28139"/>
    <lineage>
        <taxon>Bacteria</taxon>
        <taxon>Pseudomonadati</taxon>
        <taxon>Bacteroidota</taxon>
        <taxon>Bacteroidia</taxon>
        <taxon>Bacteroidales</taxon>
        <taxon>Rikenellaceae</taxon>
        <taxon>Rikenella</taxon>
    </lineage>
</organism>
<dbReference type="InterPro" id="IPR041371">
    <property type="entry name" value="GH92_N"/>
</dbReference>
<dbReference type="GO" id="GO:0005975">
    <property type="term" value="P:carbohydrate metabolic process"/>
    <property type="evidence" value="ECO:0007669"/>
    <property type="project" value="InterPro"/>
</dbReference>
<keyword evidence="3" id="KW-0106">Calcium</keyword>
<feature type="chain" id="PRO_5016623396" evidence="4">
    <location>
        <begin position="20"/>
        <end position="754"/>
    </location>
</feature>
<evidence type="ECO:0000256" key="3">
    <source>
        <dbReference type="ARBA" id="ARBA00022837"/>
    </source>
</evidence>
<evidence type="ECO:0000256" key="2">
    <source>
        <dbReference type="ARBA" id="ARBA00011245"/>
    </source>
</evidence>
<dbReference type="InterPro" id="IPR008928">
    <property type="entry name" value="6-hairpin_glycosidase_sf"/>
</dbReference>
<dbReference type="Pfam" id="PF17678">
    <property type="entry name" value="Glyco_hydro_92N"/>
    <property type="match status" value="1"/>
</dbReference>
<protein>
    <submittedName>
        <fullName evidence="7">Alpha-1,2-mannosidase</fullName>
    </submittedName>
</protein>
<dbReference type="STRING" id="880526.GCA_000427365_01845"/>
<evidence type="ECO:0000259" key="5">
    <source>
        <dbReference type="Pfam" id="PF07971"/>
    </source>
</evidence>
<keyword evidence="8" id="KW-1185">Reference proteome</keyword>
<reference evidence="7 8" key="1">
    <citation type="submission" date="2018-06" db="EMBL/GenBank/DDBJ databases">
        <authorList>
            <consortium name="Pathogen Informatics"/>
            <person name="Doyle S."/>
        </authorList>
    </citation>
    <scope>NUCLEOTIDE SEQUENCE [LARGE SCALE GENOMIC DNA]</scope>
    <source>
        <strain evidence="7 8">NCTC11190</strain>
    </source>
</reference>
<dbReference type="GO" id="GO:0005829">
    <property type="term" value="C:cytosol"/>
    <property type="evidence" value="ECO:0007669"/>
    <property type="project" value="TreeGrafter"/>
</dbReference>
<dbReference type="PANTHER" id="PTHR12143:SF39">
    <property type="entry name" value="SECRETED PROTEIN"/>
    <property type="match status" value="1"/>
</dbReference>